<feature type="domain" description="Glutaredoxin" evidence="3">
    <location>
        <begin position="65"/>
        <end position="120"/>
    </location>
</feature>
<protein>
    <submittedName>
        <fullName evidence="4">Glutaredoxin family protein</fullName>
    </submittedName>
</protein>
<keyword evidence="5" id="KW-1185">Reference proteome</keyword>
<dbReference type="Gene3D" id="3.40.30.10">
    <property type="entry name" value="Glutaredoxin"/>
    <property type="match status" value="1"/>
</dbReference>
<evidence type="ECO:0000256" key="2">
    <source>
        <dbReference type="SAM" id="Phobius"/>
    </source>
</evidence>
<dbReference type="RefSeq" id="WP_163456501.1">
    <property type="nucleotide sequence ID" value="NZ_JAAGOH010000004.1"/>
</dbReference>
<feature type="transmembrane region" description="Helical" evidence="2">
    <location>
        <begin position="25"/>
        <end position="42"/>
    </location>
</feature>
<dbReference type="Pfam" id="PF00462">
    <property type="entry name" value="Glutaredoxin"/>
    <property type="match status" value="1"/>
</dbReference>
<reference evidence="4 5" key="1">
    <citation type="submission" date="2020-02" db="EMBL/GenBank/DDBJ databases">
        <title>Ideonella bacterium strain TBM-1.</title>
        <authorList>
            <person name="Chen W.-M."/>
        </authorList>
    </citation>
    <scope>NUCLEOTIDE SEQUENCE [LARGE SCALE GENOMIC DNA]</scope>
    <source>
        <strain evidence="4 5">TBM-1</strain>
    </source>
</reference>
<feature type="region of interest" description="Disordered" evidence="1">
    <location>
        <begin position="140"/>
        <end position="161"/>
    </location>
</feature>
<gene>
    <name evidence="4" type="ORF">G3A44_05495</name>
</gene>
<comment type="caution">
    <text evidence="4">The sequence shown here is derived from an EMBL/GenBank/DDBJ whole genome shotgun (WGS) entry which is preliminary data.</text>
</comment>
<dbReference type="CDD" id="cd02976">
    <property type="entry name" value="NrdH"/>
    <property type="match status" value="1"/>
</dbReference>
<evidence type="ECO:0000256" key="1">
    <source>
        <dbReference type="SAM" id="MobiDB-lite"/>
    </source>
</evidence>
<sequence>MSARSGSTPCGAGAKRSRTTARREALRLLVIVLVLSAAWQALQSWRQQRLVQALAAQLQPGDLTLLSSVSCVYCDRARSWLQQAGLPFEECFIEREPECATLWVRTGGRGTPTILVRGQVQLGFRPEAVLAALQMTPLAGGGTSSPQVPPSAAPGGTQSPS</sequence>
<dbReference type="AlphaFoldDB" id="A0A7C9PG84"/>
<proteinExistence type="predicted"/>
<dbReference type="EMBL" id="JAAGOH010000004">
    <property type="protein sequence ID" value="NDY90650.1"/>
    <property type="molecule type" value="Genomic_DNA"/>
</dbReference>
<dbReference type="Proteomes" id="UP000484255">
    <property type="component" value="Unassembled WGS sequence"/>
</dbReference>
<dbReference type="InterPro" id="IPR002109">
    <property type="entry name" value="Glutaredoxin"/>
</dbReference>
<evidence type="ECO:0000259" key="3">
    <source>
        <dbReference type="Pfam" id="PF00462"/>
    </source>
</evidence>
<name>A0A7C9PG84_9BURK</name>
<keyword evidence="2" id="KW-1133">Transmembrane helix</keyword>
<accession>A0A7C9PG84</accession>
<evidence type="ECO:0000313" key="5">
    <source>
        <dbReference type="Proteomes" id="UP000484255"/>
    </source>
</evidence>
<keyword evidence="2" id="KW-0812">Transmembrane</keyword>
<organism evidence="4 5">
    <name type="scientific">Ideonella livida</name>
    <dbReference type="NCBI Taxonomy" id="2707176"/>
    <lineage>
        <taxon>Bacteria</taxon>
        <taxon>Pseudomonadati</taxon>
        <taxon>Pseudomonadota</taxon>
        <taxon>Betaproteobacteria</taxon>
        <taxon>Burkholderiales</taxon>
        <taxon>Sphaerotilaceae</taxon>
        <taxon>Ideonella</taxon>
    </lineage>
</organism>
<keyword evidence="2" id="KW-0472">Membrane</keyword>
<dbReference type="InterPro" id="IPR036249">
    <property type="entry name" value="Thioredoxin-like_sf"/>
</dbReference>
<evidence type="ECO:0000313" key="4">
    <source>
        <dbReference type="EMBL" id="NDY90650.1"/>
    </source>
</evidence>
<dbReference type="SUPFAM" id="SSF52833">
    <property type="entry name" value="Thioredoxin-like"/>
    <property type="match status" value="1"/>
</dbReference>